<keyword evidence="1" id="KW-0732">Signal</keyword>
<dbReference type="AlphaFoldDB" id="A0A4R8IFB0"/>
<protein>
    <recommendedName>
        <fullName evidence="4">VCBS repeat-containing protein</fullName>
    </recommendedName>
</protein>
<reference evidence="2 3" key="1">
    <citation type="submission" date="2019-03" db="EMBL/GenBank/DDBJ databases">
        <title>Genomic Encyclopedia of Type Strains, Phase III (KMG-III): the genomes of soil and plant-associated and newly described type strains.</title>
        <authorList>
            <person name="Whitman W."/>
        </authorList>
    </citation>
    <scope>NUCLEOTIDE SEQUENCE [LARGE SCALE GENOMIC DNA]</scope>
    <source>
        <strain evidence="2 3">CGMCC 1.12802</strain>
    </source>
</reference>
<name>A0A4R8IFB0_9FLAO</name>
<dbReference type="InterPro" id="IPR058087">
    <property type="entry name" value="XAC2610_dom"/>
</dbReference>
<feature type="chain" id="PRO_5020493691" description="VCBS repeat-containing protein" evidence="1">
    <location>
        <begin position="19"/>
        <end position="228"/>
    </location>
</feature>
<gene>
    <name evidence="2" type="ORF">B0I22_1390</name>
</gene>
<sequence length="228" mass="26108">MKTKFGFLLIALSQFVSAQNNYIIKDGSKRFDAHITVQSCEGYDCGGKGIVKLIDKKINQLFQTFESDDLSLFLDKDQKPTVNVIQLYNEQSPLIFDDFNFDGSEDLAIRNGNQSGYGGPSYDIYVYHSTKKQFVSSDELTSLAYENLGMFQTDSKRKRLITYAKSGCCWHITTEYVVIPKKGLQKVYEFEEDATGGGEFVKVITRNLINNKWVSKTKKYKIDDYYKD</sequence>
<dbReference type="Proteomes" id="UP000295313">
    <property type="component" value="Unassembled WGS sequence"/>
</dbReference>
<evidence type="ECO:0008006" key="4">
    <source>
        <dbReference type="Google" id="ProtNLM"/>
    </source>
</evidence>
<proteinExistence type="predicted"/>
<organism evidence="2 3">
    <name type="scientific">Epilithonimonas xixisoli</name>
    <dbReference type="NCBI Taxonomy" id="1476462"/>
    <lineage>
        <taxon>Bacteria</taxon>
        <taxon>Pseudomonadati</taxon>
        <taxon>Bacteroidota</taxon>
        <taxon>Flavobacteriia</taxon>
        <taxon>Flavobacteriales</taxon>
        <taxon>Weeksellaceae</taxon>
        <taxon>Chryseobacterium group</taxon>
        <taxon>Epilithonimonas</taxon>
    </lineage>
</organism>
<evidence type="ECO:0000313" key="2">
    <source>
        <dbReference type="EMBL" id="TDX87206.1"/>
    </source>
</evidence>
<accession>A0A4R8IFB0</accession>
<evidence type="ECO:0000256" key="1">
    <source>
        <dbReference type="SAM" id="SignalP"/>
    </source>
</evidence>
<evidence type="ECO:0000313" key="3">
    <source>
        <dbReference type="Proteomes" id="UP000295313"/>
    </source>
</evidence>
<feature type="signal peptide" evidence="1">
    <location>
        <begin position="1"/>
        <end position="18"/>
    </location>
</feature>
<dbReference type="NCBIfam" id="NF047539">
    <property type="entry name" value="XAC2610_fam"/>
    <property type="match status" value="1"/>
</dbReference>
<keyword evidence="3" id="KW-1185">Reference proteome</keyword>
<dbReference type="OrthoDB" id="5993839at2"/>
<dbReference type="RefSeq" id="WP_133943823.1">
    <property type="nucleotide sequence ID" value="NZ_SOEO01000001.1"/>
</dbReference>
<comment type="caution">
    <text evidence="2">The sequence shown here is derived from an EMBL/GenBank/DDBJ whole genome shotgun (WGS) entry which is preliminary data.</text>
</comment>
<dbReference type="EMBL" id="SOEO01000001">
    <property type="protein sequence ID" value="TDX87206.1"/>
    <property type="molecule type" value="Genomic_DNA"/>
</dbReference>